<reference evidence="2" key="1">
    <citation type="journal article" date="2024" name="Proc. Natl. Acad. Sci. U.S.A.">
        <title>Extraordinary preservation of gene collinearity over three hundred million years revealed in homosporous lycophytes.</title>
        <authorList>
            <person name="Li C."/>
            <person name="Wickell D."/>
            <person name="Kuo L.Y."/>
            <person name="Chen X."/>
            <person name="Nie B."/>
            <person name="Liao X."/>
            <person name="Peng D."/>
            <person name="Ji J."/>
            <person name="Jenkins J."/>
            <person name="Williams M."/>
            <person name="Shu S."/>
            <person name="Plott C."/>
            <person name="Barry K."/>
            <person name="Rajasekar S."/>
            <person name="Grimwood J."/>
            <person name="Han X."/>
            <person name="Sun S."/>
            <person name="Hou Z."/>
            <person name="He W."/>
            <person name="Dai G."/>
            <person name="Sun C."/>
            <person name="Schmutz J."/>
            <person name="Leebens-Mack J.H."/>
            <person name="Li F.W."/>
            <person name="Wang L."/>
        </authorList>
    </citation>
    <scope>NUCLEOTIDE SEQUENCE [LARGE SCALE GENOMIC DNA]</scope>
    <source>
        <strain evidence="2">cv. PW_Plant_1</strain>
    </source>
</reference>
<name>A0ACC2DXX8_DIPCM</name>
<gene>
    <name evidence="1" type="ORF">O6H91_04G068000</name>
</gene>
<evidence type="ECO:0000313" key="2">
    <source>
        <dbReference type="Proteomes" id="UP001162992"/>
    </source>
</evidence>
<protein>
    <submittedName>
        <fullName evidence="1">Uncharacterized protein</fullName>
    </submittedName>
</protein>
<comment type="caution">
    <text evidence="1">The sequence shown here is derived from an EMBL/GenBank/DDBJ whole genome shotgun (WGS) entry which is preliminary data.</text>
</comment>
<proteinExistence type="predicted"/>
<evidence type="ECO:0000313" key="1">
    <source>
        <dbReference type="EMBL" id="KAJ7559059.1"/>
    </source>
</evidence>
<sequence>MPSLVLFPLWAWLLLIPNQLGRTAEARGEIDVLLEMKTALDPEGGILTSWTIGKDPCGGSFLGVACNDKGHVANLSLQGSGLTGTIPVVVAELTDLTGLYLHYNKLQDQIPGSALARLKGLTEVYLNVNLLSGTIPSELASLSSLQVLQLCCNDFNGRIPEELSQLRQLKILALQHNHLTDDIPSSFGGLSSLTHLDLSFNVLSGSIPSSLGNLSYLKVFDVRNNNLSGSPPPELHSLNQAFFYSENSWLCGNDFAGLPACNSSELQNPESLTGSFSPDQNAMPFLHGLPKTPKKRDQPKSCLAVIKVSVIAGVVAIAVGGILAMSVSFVWSRRLKQKIRGANENGRRKVCEERGRKISGGTTLDLLSMTSNQSKFCPNGKTNNPIYRALTPVHGTVASSSLRSFGYEFEELEVATNFFSKKCLLGGSNHGAIYKANLANGSTVIVKHINKTSFAAGEAEFQSALEILKQLSHENIATVRGICISGGGAHCYLVYDFVPYRTLHEHLYDETVSSLDWVTRVHIAYGVAKGLEYLHSKMEHPVLQHTIWTSNVLLDEHYNVILSDWGLTKIISNEVLFADIKMSAAMGYLAPEYALTGHLDEKTDIFAFGVVLLELLTGRKPVFVHEQSQLVTSTRSWVKVLFDSGHLHDVVDQTLRGKFSTAGAISLINLAFFCMSEVPGDRPVMTQVVQHLFEVESLGDVGLEFCLSSGEDYSSQQQAAYAEMLESGR</sequence>
<dbReference type="EMBL" id="CM055095">
    <property type="protein sequence ID" value="KAJ7559059.1"/>
    <property type="molecule type" value="Genomic_DNA"/>
</dbReference>
<keyword evidence="2" id="KW-1185">Reference proteome</keyword>
<accession>A0ACC2DXX8</accession>
<dbReference type="Proteomes" id="UP001162992">
    <property type="component" value="Chromosome 4"/>
</dbReference>
<organism evidence="1 2">
    <name type="scientific">Diphasiastrum complanatum</name>
    <name type="common">Issler's clubmoss</name>
    <name type="synonym">Lycopodium complanatum</name>
    <dbReference type="NCBI Taxonomy" id="34168"/>
    <lineage>
        <taxon>Eukaryota</taxon>
        <taxon>Viridiplantae</taxon>
        <taxon>Streptophyta</taxon>
        <taxon>Embryophyta</taxon>
        <taxon>Tracheophyta</taxon>
        <taxon>Lycopodiopsida</taxon>
        <taxon>Lycopodiales</taxon>
        <taxon>Lycopodiaceae</taxon>
        <taxon>Lycopodioideae</taxon>
        <taxon>Diphasiastrum</taxon>
    </lineage>
</organism>